<comment type="catalytic activity">
    <reaction evidence="15">
        <text>2 nitrate(out) + H(+)(out) = 2 nitrate(in) + H(+)(in)</text>
        <dbReference type="Rhea" id="RHEA:71539"/>
        <dbReference type="ChEBI" id="CHEBI:15378"/>
        <dbReference type="ChEBI" id="CHEBI:17632"/>
    </reaction>
    <physiologicalReaction direction="left-to-right" evidence="15">
        <dbReference type="Rhea" id="RHEA:71540"/>
    </physiologicalReaction>
</comment>
<feature type="transmembrane region" description="Helical" evidence="26">
    <location>
        <begin position="314"/>
        <end position="339"/>
    </location>
</feature>
<dbReference type="GO" id="GO:0005765">
    <property type="term" value="C:lysosomal membrane"/>
    <property type="evidence" value="ECO:0007669"/>
    <property type="project" value="UniProtKB-SubCell"/>
</dbReference>
<keyword evidence="12" id="KW-0325">Glycoprotein</keyword>
<evidence type="ECO:0000256" key="26">
    <source>
        <dbReference type="SAM" id="Phobius"/>
    </source>
</evidence>
<dbReference type="InterPro" id="IPR020846">
    <property type="entry name" value="MFS_dom"/>
</dbReference>
<feature type="transmembrane region" description="Helical" evidence="26">
    <location>
        <begin position="375"/>
        <end position="394"/>
    </location>
</feature>
<evidence type="ECO:0000256" key="3">
    <source>
        <dbReference type="ARBA" id="ARBA00004638"/>
    </source>
</evidence>
<evidence type="ECO:0000256" key="1">
    <source>
        <dbReference type="ARBA" id="ARBA00004432"/>
    </source>
</evidence>
<dbReference type="PROSITE" id="PS50850">
    <property type="entry name" value="MFS"/>
    <property type="match status" value="1"/>
</dbReference>
<evidence type="ECO:0000256" key="9">
    <source>
        <dbReference type="ARBA" id="ARBA00022989"/>
    </source>
</evidence>
<dbReference type="Proteomes" id="UP000694844">
    <property type="component" value="Chromosome 3"/>
</dbReference>
<feature type="transmembrane region" description="Helical" evidence="26">
    <location>
        <begin position="351"/>
        <end position="369"/>
    </location>
</feature>
<evidence type="ECO:0000256" key="4">
    <source>
        <dbReference type="ARBA" id="ARBA00004656"/>
    </source>
</evidence>
<keyword evidence="13" id="KW-0458">Lysosome</keyword>
<evidence type="ECO:0000256" key="17">
    <source>
        <dbReference type="ARBA" id="ARBA00050625"/>
    </source>
</evidence>
<gene>
    <name evidence="29 30 31" type="primary">LOC111123333</name>
</gene>
<feature type="transmembrane region" description="Helical" evidence="26">
    <location>
        <begin position="443"/>
        <end position="463"/>
    </location>
</feature>
<dbReference type="CDD" id="cd17318">
    <property type="entry name" value="MFS_SLC17"/>
    <property type="match status" value="1"/>
</dbReference>
<dbReference type="GO" id="GO:0015293">
    <property type="term" value="F:symporter activity"/>
    <property type="evidence" value="ECO:0007669"/>
    <property type="project" value="UniProtKB-KW"/>
</dbReference>
<comment type="catalytic activity">
    <reaction evidence="19">
        <text>L-glutamate(out) = L-glutamate(in)</text>
        <dbReference type="Rhea" id="RHEA:66336"/>
        <dbReference type="ChEBI" id="CHEBI:29985"/>
    </reaction>
    <physiologicalReaction direction="left-to-right" evidence="19">
        <dbReference type="Rhea" id="RHEA:66337"/>
    </physiologicalReaction>
</comment>
<feature type="transmembrane region" description="Helical" evidence="26">
    <location>
        <begin position="92"/>
        <end position="112"/>
    </location>
</feature>
<feature type="domain" description="Major facilitator superfamily (MFS) profile" evidence="27">
    <location>
        <begin position="39"/>
        <end position="467"/>
    </location>
</feature>
<evidence type="ECO:0000313" key="30">
    <source>
        <dbReference type="RefSeq" id="XP_022321302.1"/>
    </source>
</evidence>
<evidence type="ECO:0000256" key="13">
    <source>
        <dbReference type="ARBA" id="ARBA00023228"/>
    </source>
</evidence>
<feature type="transmembrane region" description="Helical" evidence="26">
    <location>
        <begin position="211"/>
        <end position="232"/>
    </location>
</feature>
<dbReference type="InterPro" id="IPR011701">
    <property type="entry name" value="MFS"/>
</dbReference>
<dbReference type="InterPro" id="IPR050382">
    <property type="entry name" value="MFS_Na/Anion_cotransporter"/>
</dbReference>
<keyword evidence="14" id="KW-0968">Cytoplasmic vesicle</keyword>
<evidence type="ECO:0000256" key="11">
    <source>
        <dbReference type="ARBA" id="ARBA00023136"/>
    </source>
</evidence>
<keyword evidence="10" id="KW-0770">Synapse</keyword>
<dbReference type="GeneID" id="111123333"/>
<accession>A0A8B8D3B7</accession>
<dbReference type="FunFam" id="1.20.1250.20:FF:000067">
    <property type="entry name" value="sialin isoform X2"/>
    <property type="match status" value="1"/>
</dbReference>
<dbReference type="AlphaFoldDB" id="A0A8B8D3B7"/>
<evidence type="ECO:0000256" key="6">
    <source>
        <dbReference type="ARBA" id="ARBA00022475"/>
    </source>
</evidence>
<comment type="catalytic activity">
    <reaction evidence="20">
        <text>D-glucuronate(out) + H(+)(out) = D-glucuronate(in) + H(+)(in)</text>
        <dbReference type="Rhea" id="RHEA:72591"/>
        <dbReference type="ChEBI" id="CHEBI:15378"/>
        <dbReference type="ChEBI" id="CHEBI:58720"/>
    </reaction>
    <physiologicalReaction direction="left-to-right" evidence="20">
        <dbReference type="Rhea" id="RHEA:72592"/>
    </physiologicalReaction>
</comment>
<keyword evidence="5" id="KW-0813">Transport</keyword>
<evidence type="ECO:0000256" key="2">
    <source>
        <dbReference type="ARBA" id="ARBA00004554"/>
    </source>
</evidence>
<feature type="transmembrane region" description="Helical" evidence="26">
    <location>
        <begin position="119"/>
        <end position="137"/>
    </location>
</feature>
<evidence type="ECO:0000256" key="24">
    <source>
        <dbReference type="ARBA" id="ARBA00081195"/>
    </source>
</evidence>
<feature type="transmembrane region" description="Helical" evidence="26">
    <location>
        <begin position="406"/>
        <end position="423"/>
    </location>
</feature>
<organism evidence="28 29">
    <name type="scientific">Crassostrea virginica</name>
    <name type="common">Eastern oyster</name>
    <dbReference type="NCBI Taxonomy" id="6565"/>
    <lineage>
        <taxon>Eukaryota</taxon>
        <taxon>Metazoa</taxon>
        <taxon>Spiralia</taxon>
        <taxon>Lophotrochozoa</taxon>
        <taxon>Mollusca</taxon>
        <taxon>Bivalvia</taxon>
        <taxon>Autobranchia</taxon>
        <taxon>Pteriomorphia</taxon>
        <taxon>Ostreida</taxon>
        <taxon>Ostreoidea</taxon>
        <taxon>Ostreidae</taxon>
        <taxon>Crassostrea</taxon>
    </lineage>
</organism>
<comment type="catalytic activity">
    <reaction evidence="18">
        <text>N-acetyl-L-aspartyl-L-glutamate(out) = N-acetyl-L-aspartyl-L-glutamate(in)</text>
        <dbReference type="Rhea" id="RHEA:72599"/>
        <dbReference type="ChEBI" id="CHEBI:76931"/>
    </reaction>
    <physiologicalReaction direction="left-to-right" evidence="18">
        <dbReference type="Rhea" id="RHEA:72600"/>
    </physiologicalReaction>
</comment>
<dbReference type="RefSeq" id="XP_022321301.1">
    <property type="nucleotide sequence ID" value="XM_022465593.1"/>
</dbReference>
<keyword evidence="6" id="KW-1003">Cell membrane</keyword>
<comment type="subcellular location">
    <subcellularLocation>
        <location evidence="2">Basolateral cell membrane</location>
        <topology evidence="2">Multi-pass membrane protein</topology>
    </subcellularLocation>
    <subcellularLocation>
        <location evidence="3">Cytoplasmic vesicle</location>
        <location evidence="3">Secretory vesicle membrane</location>
        <topology evidence="3">Multi-pass membrane protein</topology>
    </subcellularLocation>
    <subcellularLocation>
        <location evidence="1">Cytoplasmic vesicle</location>
        <location evidence="1">Secretory vesicle</location>
        <location evidence="1">Synaptic vesicle membrane</location>
    </subcellularLocation>
    <subcellularLocation>
        <location evidence="4">Lysosome membrane</location>
    </subcellularLocation>
</comment>
<evidence type="ECO:0000256" key="18">
    <source>
        <dbReference type="ARBA" id="ARBA00051403"/>
    </source>
</evidence>
<dbReference type="FunFam" id="1.20.1250.20:FF:000003">
    <property type="entry name" value="Solute carrier family 17 member 3"/>
    <property type="match status" value="1"/>
</dbReference>
<feature type="transmembrane region" description="Helical" evidence="26">
    <location>
        <begin position="39"/>
        <end position="67"/>
    </location>
</feature>
<dbReference type="Pfam" id="PF07690">
    <property type="entry name" value="MFS_1"/>
    <property type="match status" value="1"/>
</dbReference>
<evidence type="ECO:0000256" key="7">
    <source>
        <dbReference type="ARBA" id="ARBA00022692"/>
    </source>
</evidence>
<feature type="transmembrane region" description="Helical" evidence="26">
    <location>
        <begin position="180"/>
        <end position="205"/>
    </location>
</feature>
<proteinExistence type="predicted"/>
<evidence type="ECO:0000256" key="10">
    <source>
        <dbReference type="ARBA" id="ARBA00023018"/>
    </source>
</evidence>
<dbReference type="KEGG" id="cvn:111123333"/>
<dbReference type="RefSeq" id="XP_022321303.1">
    <property type="nucleotide sequence ID" value="XM_022465595.1"/>
</dbReference>
<name>A0A8B8D3B7_CRAVI</name>
<dbReference type="GO" id="GO:0016323">
    <property type="term" value="C:basolateral plasma membrane"/>
    <property type="evidence" value="ECO:0007669"/>
    <property type="project" value="UniProtKB-SubCell"/>
</dbReference>
<dbReference type="SUPFAM" id="SSF103473">
    <property type="entry name" value="MFS general substrate transporter"/>
    <property type="match status" value="1"/>
</dbReference>
<evidence type="ECO:0000259" key="27">
    <source>
        <dbReference type="PROSITE" id="PS50850"/>
    </source>
</evidence>
<keyword evidence="7 26" id="KW-0812">Transmembrane</keyword>
<dbReference type="PANTHER" id="PTHR11662:SF455">
    <property type="entry name" value="GH23975P"/>
    <property type="match status" value="1"/>
</dbReference>
<comment type="catalytic activity">
    <reaction evidence="16">
        <text>L-aspartate(out) = L-aspartate(in)</text>
        <dbReference type="Rhea" id="RHEA:66332"/>
        <dbReference type="ChEBI" id="CHEBI:29991"/>
    </reaction>
    <physiologicalReaction direction="left-to-right" evidence="16">
        <dbReference type="Rhea" id="RHEA:66333"/>
    </physiologicalReaction>
</comment>
<protein>
    <recommendedName>
        <fullName evidence="22">Sialin</fullName>
    </recommendedName>
    <alternativeName>
        <fullName evidence="25">H(+)/nitrate cotransporter</fullName>
    </alternativeName>
    <alternativeName>
        <fullName evidence="23">H(+)/sialic acid cotransporter</fullName>
    </alternativeName>
    <alternativeName>
        <fullName evidence="24">Vesicular excitatory amino acid transporter</fullName>
    </alternativeName>
</protein>
<evidence type="ECO:0000256" key="12">
    <source>
        <dbReference type="ARBA" id="ARBA00023180"/>
    </source>
</evidence>
<evidence type="ECO:0000256" key="15">
    <source>
        <dbReference type="ARBA" id="ARBA00050101"/>
    </source>
</evidence>
<dbReference type="GO" id="GO:0046942">
    <property type="term" value="P:carboxylic acid transport"/>
    <property type="evidence" value="ECO:0007669"/>
    <property type="project" value="UniProtKB-ARBA"/>
</dbReference>
<evidence type="ECO:0000256" key="5">
    <source>
        <dbReference type="ARBA" id="ARBA00022448"/>
    </source>
</evidence>
<dbReference type="InterPro" id="IPR036259">
    <property type="entry name" value="MFS_trans_sf"/>
</dbReference>
<dbReference type="Gene3D" id="1.20.1250.20">
    <property type="entry name" value="MFS general substrate transporter like domains"/>
    <property type="match status" value="2"/>
</dbReference>
<evidence type="ECO:0000256" key="20">
    <source>
        <dbReference type="ARBA" id="ARBA00051612"/>
    </source>
</evidence>
<evidence type="ECO:0000256" key="16">
    <source>
        <dbReference type="ARBA" id="ARBA00050554"/>
    </source>
</evidence>
<keyword evidence="11 26" id="KW-0472">Membrane</keyword>
<evidence type="ECO:0000256" key="14">
    <source>
        <dbReference type="ARBA" id="ARBA00023329"/>
    </source>
</evidence>
<dbReference type="GO" id="GO:0030672">
    <property type="term" value="C:synaptic vesicle membrane"/>
    <property type="evidence" value="ECO:0007669"/>
    <property type="project" value="UniProtKB-SubCell"/>
</dbReference>
<evidence type="ECO:0000256" key="21">
    <source>
        <dbReference type="ARBA" id="ARBA00056891"/>
    </source>
</evidence>
<reference evidence="29 30" key="1">
    <citation type="submission" date="2025-04" db="UniProtKB">
        <authorList>
            <consortium name="RefSeq"/>
        </authorList>
    </citation>
    <scope>IDENTIFICATION</scope>
    <source>
        <tissue evidence="29 30">Whole sample</tissue>
    </source>
</reference>
<keyword evidence="28" id="KW-1185">Reference proteome</keyword>
<evidence type="ECO:0000313" key="31">
    <source>
        <dbReference type="RefSeq" id="XP_022321303.1"/>
    </source>
</evidence>
<evidence type="ECO:0000256" key="25">
    <source>
        <dbReference type="ARBA" id="ARBA00081925"/>
    </source>
</evidence>
<dbReference type="RefSeq" id="XP_022321302.1">
    <property type="nucleotide sequence ID" value="XM_022465594.1"/>
</dbReference>
<evidence type="ECO:0000256" key="19">
    <source>
        <dbReference type="ARBA" id="ARBA00051447"/>
    </source>
</evidence>
<dbReference type="GO" id="GO:0006820">
    <property type="term" value="P:monoatomic anion transport"/>
    <property type="evidence" value="ECO:0007669"/>
    <property type="project" value="TreeGrafter"/>
</dbReference>
<sequence length="489" mass="53613">MESSGEKRPITASFQSAEEHHDLCNRKLSLLGRFPKRNVVGIMAFFGFCNIYALRANLSIAIVAMVAKYNVTNESRTLIEPGFDWTPRQQGLILGAFFYGYIFTQIPGGFLANRFGGKFLFGGGVFITAVLTILTPFCAQQNIALLVTVRVLEGLCEGVTYPSIHAIWAKWAPPMEKTRLAAFAFSGSYIGTVLAMLISGGLFSAGYNWQSIFYLFGSFGVLWFVSWCFLIAESPAKHSTITDAELDYIQSSIGYTDEQTQNILPPWFDILRSPALWAIVAAHFAENWGFYTWLTELPSFMKYALNFDLQNAGYLTALPYFVMGLVVMSCGFLADFLLAHVQISVVAVRKMFTCGAFLSQMVFMVAAGYVMTPVAAVVCLTIAVGLGGFAWGGFSVNHLDIAPQYASILMGISNTFATIPGIVSPGLTGVIVSDQHDKGEWQVVFYLAAGIYLAGCVIFGLFASGHRQAWAEVPTGYMSQVDENSRDDL</sequence>
<evidence type="ECO:0000256" key="22">
    <source>
        <dbReference type="ARBA" id="ARBA00069713"/>
    </source>
</evidence>
<evidence type="ECO:0000256" key="8">
    <source>
        <dbReference type="ARBA" id="ARBA00022847"/>
    </source>
</evidence>
<comment type="function">
    <text evidence="21">Receptor for CM101, a polysaccharide produced by group B Streptococcus with antipathoangiogenic properties.</text>
</comment>
<dbReference type="PANTHER" id="PTHR11662">
    <property type="entry name" value="SOLUTE CARRIER FAMILY 17"/>
    <property type="match status" value="1"/>
</dbReference>
<evidence type="ECO:0000313" key="28">
    <source>
        <dbReference type="Proteomes" id="UP000694844"/>
    </source>
</evidence>
<dbReference type="OrthoDB" id="2985014at2759"/>
<evidence type="ECO:0000313" key="29">
    <source>
        <dbReference type="RefSeq" id="XP_022321301.1"/>
    </source>
</evidence>
<comment type="catalytic activity">
    <reaction evidence="17">
        <text>N-acetylneuraminate(in) + H(+)(in) = N-acetylneuraminate(out) + H(+)(out)</text>
        <dbReference type="Rhea" id="RHEA:28987"/>
        <dbReference type="ChEBI" id="CHEBI:15378"/>
        <dbReference type="ChEBI" id="CHEBI:35418"/>
    </reaction>
    <physiologicalReaction direction="right-to-left" evidence="17">
        <dbReference type="Rhea" id="RHEA:28989"/>
    </physiologicalReaction>
</comment>
<keyword evidence="9 26" id="KW-1133">Transmembrane helix</keyword>
<evidence type="ECO:0000256" key="23">
    <source>
        <dbReference type="ARBA" id="ARBA00080244"/>
    </source>
</evidence>
<keyword evidence="8" id="KW-0769">Symport</keyword>